<gene>
    <name evidence="1" type="ORF">EVA_16935</name>
</gene>
<organism evidence="1">
    <name type="scientific">gut metagenome</name>
    <dbReference type="NCBI Taxonomy" id="749906"/>
    <lineage>
        <taxon>unclassified sequences</taxon>
        <taxon>metagenomes</taxon>
        <taxon>organismal metagenomes</taxon>
    </lineage>
</organism>
<dbReference type="EMBL" id="AMCI01006084">
    <property type="protein sequence ID" value="EJW94957.1"/>
    <property type="molecule type" value="Genomic_DNA"/>
</dbReference>
<reference evidence="1" key="1">
    <citation type="journal article" date="2012" name="PLoS ONE">
        <title>Gene sets for utilization of primary and secondary nutrition supplies in the distal gut of endangered iberian lynx.</title>
        <authorList>
            <person name="Alcaide M."/>
            <person name="Messina E."/>
            <person name="Richter M."/>
            <person name="Bargiela R."/>
            <person name="Peplies J."/>
            <person name="Huws S.A."/>
            <person name="Newbold C.J."/>
            <person name="Golyshin P.N."/>
            <person name="Simon M.A."/>
            <person name="Lopez G."/>
            <person name="Yakimov M.M."/>
            <person name="Ferrer M."/>
        </authorList>
    </citation>
    <scope>NUCLEOTIDE SEQUENCE</scope>
</reference>
<evidence type="ECO:0000313" key="1">
    <source>
        <dbReference type="EMBL" id="EJW94957.1"/>
    </source>
</evidence>
<name>J9FZI4_9ZZZZ</name>
<sequence>MTRGEKWKNENRVMCSRDKQGGFPNHVVTLLHCHVVTFVLPEMKATGFKE</sequence>
<protein>
    <submittedName>
        <fullName evidence="1">Uncharacterized protein</fullName>
    </submittedName>
</protein>
<proteinExistence type="predicted"/>
<accession>J9FZI4</accession>
<comment type="caution">
    <text evidence="1">The sequence shown here is derived from an EMBL/GenBank/DDBJ whole genome shotgun (WGS) entry which is preliminary data.</text>
</comment>
<dbReference type="AlphaFoldDB" id="J9FZI4"/>